<dbReference type="Proteomes" id="UP000078200">
    <property type="component" value="Unassembled WGS sequence"/>
</dbReference>
<protein>
    <submittedName>
        <fullName evidence="1">Uncharacterized protein</fullName>
    </submittedName>
</protein>
<evidence type="ECO:0000313" key="2">
    <source>
        <dbReference type="Proteomes" id="UP000078200"/>
    </source>
</evidence>
<proteinExistence type="predicted"/>
<dbReference type="VEuPathDB" id="VectorBase:GAUT027468"/>
<accession>A0A1A9V6F1</accession>
<dbReference type="EnsemblMetazoa" id="GAUT027468-RA">
    <property type="protein sequence ID" value="GAUT027468-PA"/>
    <property type="gene ID" value="GAUT027468"/>
</dbReference>
<keyword evidence="2" id="KW-1185">Reference proteome</keyword>
<sequence length="115" mass="13415">MSYIIHSYIAMSSVQMCTHITDCKYTNNTALILRTFVNLGLRKRVSNGHVRCLHVMSFIHGFERVSFDYSLYVRRFRSENSQRPPFDLSRIVPLGNQTKSSYDLEVRSQLSSSFR</sequence>
<reference evidence="1" key="1">
    <citation type="submission" date="2020-05" db="UniProtKB">
        <authorList>
            <consortium name="EnsemblMetazoa"/>
        </authorList>
    </citation>
    <scope>IDENTIFICATION</scope>
    <source>
        <strain evidence="1">TTRI</strain>
    </source>
</reference>
<evidence type="ECO:0000313" key="1">
    <source>
        <dbReference type="EnsemblMetazoa" id="GAUT027468-PA"/>
    </source>
</evidence>
<organism evidence="1 2">
    <name type="scientific">Glossina austeni</name>
    <name type="common">Savannah tsetse fly</name>
    <dbReference type="NCBI Taxonomy" id="7395"/>
    <lineage>
        <taxon>Eukaryota</taxon>
        <taxon>Metazoa</taxon>
        <taxon>Ecdysozoa</taxon>
        <taxon>Arthropoda</taxon>
        <taxon>Hexapoda</taxon>
        <taxon>Insecta</taxon>
        <taxon>Pterygota</taxon>
        <taxon>Neoptera</taxon>
        <taxon>Endopterygota</taxon>
        <taxon>Diptera</taxon>
        <taxon>Brachycera</taxon>
        <taxon>Muscomorpha</taxon>
        <taxon>Hippoboscoidea</taxon>
        <taxon>Glossinidae</taxon>
        <taxon>Glossina</taxon>
    </lineage>
</organism>
<name>A0A1A9V6F1_GLOAU</name>
<dbReference type="AlphaFoldDB" id="A0A1A9V6F1"/>